<accession>Q67RY0</accession>
<dbReference type="RefSeq" id="WP_011194712.1">
    <property type="nucleotide sequence ID" value="NC_006177.1"/>
</dbReference>
<feature type="region of interest" description="Disordered" evidence="2">
    <location>
        <begin position="259"/>
        <end position="290"/>
    </location>
</feature>
<proteinExistence type="predicted"/>
<reference evidence="4 5" key="1">
    <citation type="journal article" date="2004" name="Nucleic Acids Res.">
        <title>Genome sequence of Symbiobacterium thermophilum, an uncultivable bacterium that depends on microbial commensalism.</title>
        <authorList>
            <person name="Ueda K."/>
            <person name="Yamashita A."/>
            <person name="Ishikawa J."/>
            <person name="Shimada M."/>
            <person name="Watsuji T."/>
            <person name="Morimura K."/>
            <person name="Ikeda H."/>
            <person name="Hattori M."/>
            <person name="Beppu T."/>
        </authorList>
    </citation>
    <scope>NUCLEOTIDE SEQUENCE [LARGE SCALE GENOMIC DNA]</scope>
    <source>
        <strain evidence="5">T / IAM 14863</strain>
    </source>
</reference>
<dbReference type="STRING" id="292459.STH578"/>
<dbReference type="InterPro" id="IPR016162">
    <property type="entry name" value="Ald_DH_N"/>
</dbReference>
<feature type="domain" description="Aldehyde dehydrogenase" evidence="3">
    <location>
        <begin position="20"/>
        <end position="222"/>
    </location>
</feature>
<dbReference type="eggNOG" id="COG1012">
    <property type="taxonomic scope" value="Bacteria"/>
</dbReference>
<feature type="compositionally biased region" description="Polar residues" evidence="2">
    <location>
        <begin position="273"/>
        <end position="290"/>
    </location>
</feature>
<dbReference type="InterPro" id="IPR015590">
    <property type="entry name" value="Aldehyde_DH_dom"/>
</dbReference>
<evidence type="ECO:0000256" key="1">
    <source>
        <dbReference type="ARBA" id="ARBA00023002"/>
    </source>
</evidence>
<dbReference type="GO" id="GO:0016491">
    <property type="term" value="F:oxidoreductase activity"/>
    <property type="evidence" value="ECO:0007669"/>
    <property type="project" value="UniProtKB-KW"/>
</dbReference>
<evidence type="ECO:0000259" key="3">
    <source>
        <dbReference type="Pfam" id="PF00171"/>
    </source>
</evidence>
<evidence type="ECO:0000313" key="5">
    <source>
        <dbReference type="Proteomes" id="UP000000417"/>
    </source>
</evidence>
<sequence>MREIPIWRGGRERTSLDVRLLRDYRGEPLAKVAVAPALLVHRAVAELRAAAEPEADLTALWDRIAAAGRLLDAAELGGCSPEEHARLVTLATGAPLTDSRRALAELARGMAQVREALTWQAPGGTPEPFLTGRIEPAPGKSCGWAPVGRVLGFVAPSNHPAVHLTWVLALAMGWVVAVRPGADDPFTPWRVLLALREAGFPAERIALLPGGHDLVPALVEHCDRTVAYGGPALESLLGRDPRVLFNGPGRSKVLVDTDAVGAAPGDPTPEPNGQPSGLRTHKPASSSTSAEDPVTFLVDCILHDGGRKCTCASAVLLRGDAPGLLEAVAERLARLPLLDPLDPAARVPAWKDPAAARLTPGEAVEVDGLTFVRPALVLGVDPADPRFGAEIPAPWATGLRLPAGADPLPLLRGSLAVTLMTKEAALVRRCLREPSIQKLFVGPVPPWHTEPGAPHKGRLADFLFTAKAYREAVIPWI</sequence>
<name>Q67RY0_SYMTH</name>
<dbReference type="OrthoDB" id="9762913at2"/>
<dbReference type="Pfam" id="PF00171">
    <property type="entry name" value="Aldedh"/>
    <property type="match status" value="1"/>
</dbReference>
<protein>
    <recommendedName>
        <fullName evidence="3">Aldehyde dehydrogenase domain-containing protein</fullName>
    </recommendedName>
</protein>
<gene>
    <name evidence="4" type="ordered locus">STH578</name>
</gene>
<dbReference type="HOGENOM" id="CLU_046407_0_0_9"/>
<dbReference type="AlphaFoldDB" id="Q67RY0"/>
<dbReference type="Gene3D" id="3.40.605.10">
    <property type="entry name" value="Aldehyde Dehydrogenase, Chain A, domain 1"/>
    <property type="match status" value="1"/>
</dbReference>
<evidence type="ECO:0000256" key="2">
    <source>
        <dbReference type="SAM" id="MobiDB-lite"/>
    </source>
</evidence>
<organism evidence="4 5">
    <name type="scientific">Symbiobacterium thermophilum (strain DSM 24528 / JCM 14929 / IAM 14863 / T)</name>
    <dbReference type="NCBI Taxonomy" id="292459"/>
    <lineage>
        <taxon>Bacteria</taxon>
        <taxon>Bacillati</taxon>
        <taxon>Bacillota</taxon>
        <taxon>Clostridia</taxon>
        <taxon>Eubacteriales</taxon>
        <taxon>Symbiobacteriaceae</taxon>
        <taxon>Symbiobacterium</taxon>
    </lineage>
</organism>
<dbReference type="InterPro" id="IPR016161">
    <property type="entry name" value="Ald_DH/histidinol_DH"/>
</dbReference>
<dbReference type="Proteomes" id="UP000000417">
    <property type="component" value="Chromosome"/>
</dbReference>
<evidence type="ECO:0000313" key="4">
    <source>
        <dbReference type="EMBL" id="BAD39563.1"/>
    </source>
</evidence>
<dbReference type="EMBL" id="AP006840">
    <property type="protein sequence ID" value="BAD39563.1"/>
    <property type="molecule type" value="Genomic_DNA"/>
</dbReference>
<dbReference type="SUPFAM" id="SSF53720">
    <property type="entry name" value="ALDH-like"/>
    <property type="match status" value="1"/>
</dbReference>
<keyword evidence="5" id="KW-1185">Reference proteome</keyword>
<keyword evidence="1" id="KW-0560">Oxidoreductase</keyword>
<dbReference type="KEGG" id="sth:STH578"/>